<dbReference type="Gene3D" id="2.40.33.10">
    <property type="entry name" value="PK beta-barrel domain-like"/>
    <property type="match status" value="1"/>
</dbReference>
<dbReference type="PRINTS" id="PR01050">
    <property type="entry name" value="PYRUVTKNASE"/>
</dbReference>
<evidence type="ECO:0000256" key="3">
    <source>
        <dbReference type="ARBA" id="ARBA00012142"/>
    </source>
</evidence>
<dbReference type="InterPro" id="IPR001697">
    <property type="entry name" value="Pyr_Knase"/>
</dbReference>
<dbReference type="Pfam" id="PF02887">
    <property type="entry name" value="PK_C"/>
    <property type="match status" value="1"/>
</dbReference>
<keyword evidence="9 13" id="KW-0460">Magnesium</keyword>
<name>A0A9D7SUN8_9BACT</name>
<evidence type="ECO:0000313" key="17">
    <source>
        <dbReference type="Proteomes" id="UP000808337"/>
    </source>
</evidence>
<evidence type="ECO:0000256" key="4">
    <source>
        <dbReference type="ARBA" id="ARBA00022679"/>
    </source>
</evidence>
<evidence type="ECO:0000256" key="6">
    <source>
        <dbReference type="ARBA" id="ARBA00022741"/>
    </source>
</evidence>
<dbReference type="NCBIfam" id="NF004491">
    <property type="entry name" value="PRK05826.1"/>
    <property type="match status" value="1"/>
</dbReference>
<comment type="caution">
    <text evidence="16">The sequence shown here is derived from an EMBL/GenBank/DDBJ whole genome shotgun (WGS) entry which is preliminary data.</text>
</comment>
<evidence type="ECO:0000259" key="15">
    <source>
        <dbReference type="Pfam" id="PF02887"/>
    </source>
</evidence>
<dbReference type="InterPro" id="IPR015813">
    <property type="entry name" value="Pyrv/PenolPyrv_kinase-like_dom"/>
</dbReference>
<dbReference type="InterPro" id="IPR015793">
    <property type="entry name" value="Pyrv_Knase_brl"/>
</dbReference>
<dbReference type="InterPro" id="IPR015795">
    <property type="entry name" value="Pyrv_Knase_C"/>
</dbReference>
<dbReference type="InterPro" id="IPR040442">
    <property type="entry name" value="Pyrv_kinase-like_dom_sf"/>
</dbReference>
<dbReference type="Gene3D" id="3.40.1380.20">
    <property type="entry name" value="Pyruvate kinase, C-terminal domain"/>
    <property type="match status" value="1"/>
</dbReference>
<feature type="domain" description="Pyruvate kinase C-terminal" evidence="15">
    <location>
        <begin position="361"/>
        <end position="474"/>
    </location>
</feature>
<evidence type="ECO:0000256" key="7">
    <source>
        <dbReference type="ARBA" id="ARBA00022777"/>
    </source>
</evidence>
<dbReference type="InterPro" id="IPR011037">
    <property type="entry name" value="Pyrv_Knase-like_insert_dom_sf"/>
</dbReference>
<evidence type="ECO:0000256" key="2">
    <source>
        <dbReference type="ARBA" id="ARBA00008663"/>
    </source>
</evidence>
<organism evidence="16 17">
    <name type="scientific">Candidatus Opimibacter skivensis</name>
    <dbReference type="NCBI Taxonomy" id="2982028"/>
    <lineage>
        <taxon>Bacteria</taxon>
        <taxon>Pseudomonadati</taxon>
        <taxon>Bacteroidota</taxon>
        <taxon>Saprospiria</taxon>
        <taxon>Saprospirales</taxon>
        <taxon>Saprospiraceae</taxon>
        <taxon>Candidatus Opimibacter</taxon>
    </lineage>
</organism>
<keyword evidence="6" id="KW-0547">Nucleotide-binding</keyword>
<dbReference type="InterPro" id="IPR036918">
    <property type="entry name" value="Pyrv_Knase_C_sf"/>
</dbReference>
<evidence type="ECO:0000256" key="11">
    <source>
        <dbReference type="ARBA" id="ARBA00023317"/>
    </source>
</evidence>
<dbReference type="SUPFAM" id="SSF51621">
    <property type="entry name" value="Phosphoenolpyruvate/pyruvate domain"/>
    <property type="match status" value="1"/>
</dbReference>
<dbReference type="EC" id="2.7.1.40" evidence="3 12"/>
<dbReference type="Proteomes" id="UP000808337">
    <property type="component" value="Unassembled WGS sequence"/>
</dbReference>
<evidence type="ECO:0000256" key="1">
    <source>
        <dbReference type="ARBA" id="ARBA00004997"/>
    </source>
</evidence>
<evidence type="ECO:0000256" key="8">
    <source>
        <dbReference type="ARBA" id="ARBA00022840"/>
    </source>
</evidence>
<evidence type="ECO:0000256" key="10">
    <source>
        <dbReference type="ARBA" id="ARBA00023152"/>
    </source>
</evidence>
<dbReference type="FunFam" id="2.40.33.10:FF:000001">
    <property type="entry name" value="Pyruvate kinase"/>
    <property type="match status" value="1"/>
</dbReference>
<keyword evidence="11 16" id="KW-0670">Pyruvate</keyword>
<comment type="similarity">
    <text evidence="2 13">Belongs to the pyruvate kinase family.</text>
</comment>
<dbReference type="AlphaFoldDB" id="A0A9D7SUN8"/>
<sequence>MPKTANQNTKIVATVGPACSSYNGLLDLAKAGVDVFRLNFSHGKHEEHLEVINHIVAINEKYKFHLGIMADLQGPKIRIGDIADKEVLLVNGKEIVFTTDPTPGTAERVHMALESFPKEVRPGERILLDDGKLVLEVIETDKHKEVRLKVIFGGKLSSKKGVNLPDTKLSIPCLTPKDLADLEFILTQPVNWIALSFVRKAQDVKELADLIEAAGHQAKTIAKIEKPEAIKNIKDIIKQANAVMIARGDLGVEMAMEKLPTLQKEIIRLCITRARPVIVATQLMDSMIINPSPTRAEITDVANAVLDGADAVMLSAETSVGAHPSKVVHAMNKIIQEAEKHYSTSIQLASPSPKSKTFWSDTVCYHAARMAQDVKAKAIIGMTVSGFTAFKISSYRPIDSRVFVFSDQISILNTLNLVWGVQTFFYDRFTSTDETIYDVVNILLKAGKVKQGDIVINTGSMPMHKKYRTNMLKLTLVD</sequence>
<comment type="catalytic activity">
    <reaction evidence="13">
        <text>pyruvate + ATP = phosphoenolpyruvate + ADP + H(+)</text>
        <dbReference type="Rhea" id="RHEA:18157"/>
        <dbReference type="ChEBI" id="CHEBI:15361"/>
        <dbReference type="ChEBI" id="CHEBI:15378"/>
        <dbReference type="ChEBI" id="CHEBI:30616"/>
        <dbReference type="ChEBI" id="CHEBI:58702"/>
        <dbReference type="ChEBI" id="CHEBI:456216"/>
        <dbReference type="EC" id="2.7.1.40"/>
    </reaction>
</comment>
<evidence type="ECO:0000256" key="12">
    <source>
        <dbReference type="NCBIfam" id="TIGR01064"/>
    </source>
</evidence>
<dbReference type="GO" id="GO:0000287">
    <property type="term" value="F:magnesium ion binding"/>
    <property type="evidence" value="ECO:0007669"/>
    <property type="project" value="UniProtKB-UniRule"/>
</dbReference>
<dbReference type="NCBIfam" id="NF004978">
    <property type="entry name" value="PRK06354.1"/>
    <property type="match status" value="1"/>
</dbReference>
<evidence type="ECO:0000259" key="14">
    <source>
        <dbReference type="Pfam" id="PF00224"/>
    </source>
</evidence>
<dbReference type="EMBL" id="JADKGY010000006">
    <property type="protein sequence ID" value="MBK9982313.1"/>
    <property type="molecule type" value="Genomic_DNA"/>
</dbReference>
<dbReference type="GO" id="GO:0016301">
    <property type="term" value="F:kinase activity"/>
    <property type="evidence" value="ECO:0007669"/>
    <property type="project" value="UniProtKB-KW"/>
</dbReference>
<accession>A0A9D7SUN8</accession>
<evidence type="ECO:0000256" key="13">
    <source>
        <dbReference type="RuleBase" id="RU000504"/>
    </source>
</evidence>
<dbReference type="SUPFAM" id="SSF52935">
    <property type="entry name" value="PK C-terminal domain-like"/>
    <property type="match status" value="1"/>
</dbReference>
<dbReference type="Gene3D" id="3.20.20.60">
    <property type="entry name" value="Phosphoenolpyruvate-binding domains"/>
    <property type="match status" value="1"/>
</dbReference>
<dbReference type="InterPro" id="IPR015806">
    <property type="entry name" value="Pyrv_Knase_insert_dom_sf"/>
</dbReference>
<dbReference type="GO" id="GO:0030955">
    <property type="term" value="F:potassium ion binding"/>
    <property type="evidence" value="ECO:0007669"/>
    <property type="project" value="UniProtKB-UniRule"/>
</dbReference>
<evidence type="ECO:0000256" key="5">
    <source>
        <dbReference type="ARBA" id="ARBA00022723"/>
    </source>
</evidence>
<comment type="pathway">
    <text evidence="1 13">Carbohydrate degradation; glycolysis; pyruvate from D-glyceraldehyde 3-phosphate: step 5/5.</text>
</comment>
<keyword evidence="5" id="KW-0479">Metal-binding</keyword>
<protein>
    <recommendedName>
        <fullName evidence="3 12">Pyruvate kinase</fullName>
        <ecNumber evidence="3 12">2.7.1.40</ecNumber>
    </recommendedName>
</protein>
<dbReference type="GO" id="GO:0004743">
    <property type="term" value="F:pyruvate kinase activity"/>
    <property type="evidence" value="ECO:0007669"/>
    <property type="project" value="UniProtKB-UniRule"/>
</dbReference>
<keyword evidence="7 13" id="KW-0418">Kinase</keyword>
<reference evidence="16 17" key="1">
    <citation type="submission" date="2020-10" db="EMBL/GenBank/DDBJ databases">
        <title>Connecting structure to function with the recovery of over 1000 high-quality activated sludge metagenome-assembled genomes encoding full-length rRNA genes using long-read sequencing.</title>
        <authorList>
            <person name="Singleton C.M."/>
            <person name="Petriglieri F."/>
            <person name="Kristensen J.M."/>
            <person name="Kirkegaard R.H."/>
            <person name="Michaelsen T.Y."/>
            <person name="Andersen M.H."/>
            <person name="Karst S.M."/>
            <person name="Dueholm M.S."/>
            <person name="Nielsen P.H."/>
            <person name="Albertsen M."/>
        </authorList>
    </citation>
    <scope>NUCLEOTIDE SEQUENCE [LARGE SCALE GENOMIC DNA]</scope>
    <source>
        <strain evidence="16">Ribe_18-Q3-R11-54_MAXAC.273</strain>
    </source>
</reference>
<dbReference type="SUPFAM" id="SSF50800">
    <property type="entry name" value="PK beta-barrel domain-like"/>
    <property type="match status" value="1"/>
</dbReference>
<dbReference type="Pfam" id="PF00224">
    <property type="entry name" value="PK"/>
    <property type="match status" value="1"/>
</dbReference>
<dbReference type="PANTHER" id="PTHR11817">
    <property type="entry name" value="PYRUVATE KINASE"/>
    <property type="match status" value="1"/>
</dbReference>
<evidence type="ECO:0000313" key="16">
    <source>
        <dbReference type="EMBL" id="MBK9982313.1"/>
    </source>
</evidence>
<proteinExistence type="inferred from homology"/>
<dbReference type="GO" id="GO:0005524">
    <property type="term" value="F:ATP binding"/>
    <property type="evidence" value="ECO:0007669"/>
    <property type="project" value="UniProtKB-KW"/>
</dbReference>
<keyword evidence="10 13" id="KW-0324">Glycolysis</keyword>
<feature type="domain" description="Pyruvate kinase barrel" evidence="14">
    <location>
        <begin position="7"/>
        <end position="328"/>
    </location>
</feature>
<dbReference type="NCBIfam" id="TIGR01064">
    <property type="entry name" value="pyruv_kin"/>
    <property type="match status" value="1"/>
</dbReference>
<keyword evidence="4 13" id="KW-0808">Transferase</keyword>
<gene>
    <name evidence="16" type="primary">pyk</name>
    <name evidence="16" type="ORF">IPP15_07795</name>
</gene>
<evidence type="ECO:0000256" key="9">
    <source>
        <dbReference type="ARBA" id="ARBA00022842"/>
    </source>
</evidence>
<keyword evidence="8" id="KW-0067">ATP-binding</keyword>